<dbReference type="EMBL" id="CAJJDP010000144">
    <property type="protein sequence ID" value="CAD8208210.1"/>
    <property type="molecule type" value="Genomic_DNA"/>
</dbReference>
<keyword evidence="2" id="KW-1185">Reference proteome</keyword>
<gene>
    <name evidence="1" type="ORF">POCTA_138.1.T1430126</name>
</gene>
<protein>
    <submittedName>
        <fullName evidence="1">Uncharacterized protein</fullName>
    </submittedName>
</protein>
<reference evidence="1" key="1">
    <citation type="submission" date="2021-01" db="EMBL/GenBank/DDBJ databases">
        <authorList>
            <consortium name="Genoscope - CEA"/>
            <person name="William W."/>
        </authorList>
    </citation>
    <scope>NUCLEOTIDE SEQUENCE</scope>
</reference>
<name>A0A8S1Y3P9_PAROT</name>
<sequence>MIIENYNILIPYNEQRVVLIRVLFETQYRMKMMDKSLLNAFYKYNALFIQMQEERAMLFINICYFFDLQVNAIQQMKFNFQGFQQLQFIKLDKFIQNIIVFLLQLHFGNLLRDKSIIKKDQRNSLSFKEFNSNTENLYNGIRGLVLKRAENSFQVTLWNLGNQFYA</sequence>
<evidence type="ECO:0000313" key="2">
    <source>
        <dbReference type="Proteomes" id="UP000683925"/>
    </source>
</evidence>
<organism evidence="1 2">
    <name type="scientific">Paramecium octaurelia</name>
    <dbReference type="NCBI Taxonomy" id="43137"/>
    <lineage>
        <taxon>Eukaryota</taxon>
        <taxon>Sar</taxon>
        <taxon>Alveolata</taxon>
        <taxon>Ciliophora</taxon>
        <taxon>Intramacronucleata</taxon>
        <taxon>Oligohymenophorea</taxon>
        <taxon>Peniculida</taxon>
        <taxon>Parameciidae</taxon>
        <taxon>Paramecium</taxon>
    </lineage>
</organism>
<dbReference type="AlphaFoldDB" id="A0A8S1Y3P9"/>
<evidence type="ECO:0000313" key="1">
    <source>
        <dbReference type="EMBL" id="CAD8208210.1"/>
    </source>
</evidence>
<proteinExistence type="predicted"/>
<comment type="caution">
    <text evidence="1">The sequence shown here is derived from an EMBL/GenBank/DDBJ whole genome shotgun (WGS) entry which is preliminary data.</text>
</comment>
<accession>A0A8S1Y3P9</accession>
<dbReference type="Proteomes" id="UP000683925">
    <property type="component" value="Unassembled WGS sequence"/>
</dbReference>